<name>A0A448WYS2_9PLAT</name>
<evidence type="ECO:0000313" key="2">
    <source>
        <dbReference type="EMBL" id="VEL23737.1"/>
    </source>
</evidence>
<gene>
    <name evidence="2" type="ORF">PXEA_LOCUS17177</name>
</gene>
<evidence type="ECO:0000313" key="3">
    <source>
        <dbReference type="Proteomes" id="UP000784294"/>
    </source>
</evidence>
<comment type="caution">
    <text evidence="2">The sequence shown here is derived from an EMBL/GenBank/DDBJ whole genome shotgun (WGS) entry which is preliminary data.</text>
</comment>
<organism evidence="2 3">
    <name type="scientific">Protopolystoma xenopodis</name>
    <dbReference type="NCBI Taxonomy" id="117903"/>
    <lineage>
        <taxon>Eukaryota</taxon>
        <taxon>Metazoa</taxon>
        <taxon>Spiralia</taxon>
        <taxon>Lophotrochozoa</taxon>
        <taxon>Platyhelminthes</taxon>
        <taxon>Monogenea</taxon>
        <taxon>Polyopisthocotylea</taxon>
        <taxon>Polystomatidea</taxon>
        <taxon>Polystomatidae</taxon>
        <taxon>Protopolystoma</taxon>
    </lineage>
</organism>
<accession>A0A448WYS2</accession>
<dbReference type="EMBL" id="CAAALY010063607">
    <property type="protein sequence ID" value="VEL23737.1"/>
    <property type="molecule type" value="Genomic_DNA"/>
</dbReference>
<protein>
    <submittedName>
        <fullName evidence="2">Uncharacterized protein</fullName>
    </submittedName>
</protein>
<dbReference type="Proteomes" id="UP000784294">
    <property type="component" value="Unassembled WGS sequence"/>
</dbReference>
<dbReference type="AlphaFoldDB" id="A0A448WYS2"/>
<sequence>MRMCLEICHVRFRLVCPCPSHGNRAGHIVAICLRSSRPRKPAFWWVRCISEAAGGRGPGRNNSHDETTDGPWSVAGDDEKEAVYVSRIHVSSVTNEDVAQSEAGDAAKLAGRN</sequence>
<reference evidence="2" key="1">
    <citation type="submission" date="2018-11" db="EMBL/GenBank/DDBJ databases">
        <authorList>
            <consortium name="Pathogen Informatics"/>
        </authorList>
    </citation>
    <scope>NUCLEOTIDE SEQUENCE</scope>
</reference>
<proteinExistence type="predicted"/>
<evidence type="ECO:0000256" key="1">
    <source>
        <dbReference type="SAM" id="MobiDB-lite"/>
    </source>
</evidence>
<feature type="region of interest" description="Disordered" evidence="1">
    <location>
        <begin position="52"/>
        <end position="76"/>
    </location>
</feature>
<keyword evidence="3" id="KW-1185">Reference proteome</keyword>